<proteinExistence type="predicted"/>
<name>A0AAD1S132_PELCU</name>
<evidence type="ECO:0000313" key="2">
    <source>
        <dbReference type="Proteomes" id="UP001295444"/>
    </source>
</evidence>
<dbReference type="Proteomes" id="UP001295444">
    <property type="component" value="Chromosome 04"/>
</dbReference>
<accession>A0AAD1S132</accession>
<dbReference type="AlphaFoldDB" id="A0AAD1S132"/>
<sequence>MALTPERGNSISCPGCRGSLTIYDEMVEKKLYQAVMSKSCEHSQQKLTPSRQYKFAAEAAHLAPTCARREMCTVTMWSDTQKSTDAIQCSDYSTVGGPEGIPPQAVWLS</sequence>
<gene>
    <name evidence="1" type="ORF">PECUL_23A033159</name>
</gene>
<organism evidence="1 2">
    <name type="scientific">Pelobates cultripes</name>
    <name type="common">Western spadefoot toad</name>
    <dbReference type="NCBI Taxonomy" id="61616"/>
    <lineage>
        <taxon>Eukaryota</taxon>
        <taxon>Metazoa</taxon>
        <taxon>Chordata</taxon>
        <taxon>Craniata</taxon>
        <taxon>Vertebrata</taxon>
        <taxon>Euteleostomi</taxon>
        <taxon>Amphibia</taxon>
        <taxon>Batrachia</taxon>
        <taxon>Anura</taxon>
        <taxon>Pelobatoidea</taxon>
        <taxon>Pelobatidae</taxon>
        <taxon>Pelobates</taxon>
    </lineage>
</organism>
<keyword evidence="2" id="KW-1185">Reference proteome</keyword>
<evidence type="ECO:0000313" key="1">
    <source>
        <dbReference type="EMBL" id="CAH2284074.1"/>
    </source>
</evidence>
<reference evidence="1" key="1">
    <citation type="submission" date="2022-03" db="EMBL/GenBank/DDBJ databases">
        <authorList>
            <person name="Alioto T."/>
            <person name="Alioto T."/>
            <person name="Gomez Garrido J."/>
        </authorList>
    </citation>
    <scope>NUCLEOTIDE SEQUENCE</scope>
</reference>
<dbReference type="EMBL" id="OW240915">
    <property type="protein sequence ID" value="CAH2284074.1"/>
    <property type="molecule type" value="Genomic_DNA"/>
</dbReference>
<protein>
    <submittedName>
        <fullName evidence="1">Uncharacterized protein</fullName>
    </submittedName>
</protein>